<evidence type="ECO:0000259" key="3">
    <source>
        <dbReference type="Pfam" id="PF14226"/>
    </source>
</evidence>
<dbReference type="AlphaFoldDB" id="A0AA89AME2"/>
<gene>
    <name evidence="4" type="ORF">RJ639_013546</name>
</gene>
<dbReference type="InterPro" id="IPR026992">
    <property type="entry name" value="DIOX_N"/>
</dbReference>
<dbReference type="EMBL" id="JAVXUP010001634">
    <property type="protein sequence ID" value="KAK3009569.1"/>
    <property type="molecule type" value="Genomic_DNA"/>
</dbReference>
<name>A0AA89AME2_9ASTE</name>
<feature type="domain" description="Non-haem dioxygenase N-terminal" evidence="3">
    <location>
        <begin position="40"/>
        <end position="136"/>
    </location>
</feature>
<sequence>MEVERVQALAHGNLHELPEKFIRLAHERPENTRAIEGVRVPVISLSLPHDNLVDEISKACSEWGFFLITDHGISTALIQRLREGEKERYANDPSTGKFEGYGTKLTKNAEAKLEWIDYYFHVILPASKVNYEIWPNTPPS</sequence>
<dbReference type="SUPFAM" id="SSF51197">
    <property type="entry name" value="Clavaminate synthase-like"/>
    <property type="match status" value="1"/>
</dbReference>
<evidence type="ECO:0000256" key="1">
    <source>
        <dbReference type="ARBA" id="ARBA00022723"/>
    </source>
</evidence>
<reference evidence="4" key="1">
    <citation type="submission" date="2022-12" db="EMBL/GenBank/DDBJ databases">
        <title>Draft genome assemblies for two species of Escallonia (Escalloniales).</title>
        <authorList>
            <person name="Chanderbali A."/>
            <person name="Dervinis C."/>
            <person name="Anghel I."/>
            <person name="Soltis D."/>
            <person name="Soltis P."/>
            <person name="Zapata F."/>
        </authorList>
    </citation>
    <scope>NUCLEOTIDE SEQUENCE</scope>
    <source>
        <strain evidence="4">UCBG64.0493</strain>
        <tissue evidence="4">Leaf</tissue>
    </source>
</reference>
<accession>A0AA89AME2</accession>
<evidence type="ECO:0000313" key="4">
    <source>
        <dbReference type="EMBL" id="KAK3009569.1"/>
    </source>
</evidence>
<comment type="caution">
    <text evidence="4">The sequence shown here is derived from an EMBL/GenBank/DDBJ whole genome shotgun (WGS) entry which is preliminary data.</text>
</comment>
<dbReference type="GO" id="GO:0046872">
    <property type="term" value="F:metal ion binding"/>
    <property type="evidence" value="ECO:0007669"/>
    <property type="project" value="UniProtKB-KW"/>
</dbReference>
<dbReference type="PANTHER" id="PTHR47991">
    <property type="entry name" value="OXOGLUTARATE/IRON-DEPENDENT DIOXYGENASE"/>
    <property type="match status" value="1"/>
</dbReference>
<keyword evidence="1" id="KW-0479">Metal-binding</keyword>
<proteinExistence type="predicted"/>
<keyword evidence="2" id="KW-0408">Iron</keyword>
<dbReference type="Pfam" id="PF14226">
    <property type="entry name" value="DIOX_N"/>
    <property type="match status" value="1"/>
</dbReference>
<evidence type="ECO:0000313" key="5">
    <source>
        <dbReference type="Proteomes" id="UP001188597"/>
    </source>
</evidence>
<keyword evidence="5" id="KW-1185">Reference proteome</keyword>
<protein>
    <recommendedName>
        <fullName evidence="3">Non-haem dioxygenase N-terminal domain-containing protein</fullName>
    </recommendedName>
</protein>
<dbReference type="Proteomes" id="UP001188597">
    <property type="component" value="Unassembled WGS sequence"/>
</dbReference>
<evidence type="ECO:0000256" key="2">
    <source>
        <dbReference type="ARBA" id="ARBA00023004"/>
    </source>
</evidence>
<dbReference type="InterPro" id="IPR027443">
    <property type="entry name" value="IPNS-like_sf"/>
</dbReference>
<dbReference type="InterPro" id="IPR050295">
    <property type="entry name" value="Plant_2OG-oxidoreductases"/>
</dbReference>
<organism evidence="4 5">
    <name type="scientific">Escallonia herrerae</name>
    <dbReference type="NCBI Taxonomy" id="1293975"/>
    <lineage>
        <taxon>Eukaryota</taxon>
        <taxon>Viridiplantae</taxon>
        <taxon>Streptophyta</taxon>
        <taxon>Embryophyta</taxon>
        <taxon>Tracheophyta</taxon>
        <taxon>Spermatophyta</taxon>
        <taxon>Magnoliopsida</taxon>
        <taxon>eudicotyledons</taxon>
        <taxon>Gunneridae</taxon>
        <taxon>Pentapetalae</taxon>
        <taxon>asterids</taxon>
        <taxon>campanulids</taxon>
        <taxon>Escalloniales</taxon>
        <taxon>Escalloniaceae</taxon>
        <taxon>Escallonia</taxon>
    </lineage>
</organism>
<dbReference type="Gene3D" id="2.60.120.330">
    <property type="entry name" value="B-lactam Antibiotic, Isopenicillin N Synthase, Chain"/>
    <property type="match status" value="1"/>
</dbReference>